<dbReference type="HOGENOM" id="CLU_033417_0_0_10"/>
<evidence type="ECO:0000256" key="4">
    <source>
        <dbReference type="SAM" id="SignalP"/>
    </source>
</evidence>
<sequence length="599" mass="67070">MKTIYNVKALCVVALLGTTATMSAQEDTSKKQNLEREMTLEREYDPTVQDASKVNTLPVIKEPEVKKMPIDYANFTIAADPAKEISLLPSGNIMTDIQYNKRRGYFNFGGGTYLNLNGDLGYHILSTDKDQLNIWFSHRSTNGKVKYLQVDEKVKAKLNDNMGGLNFKHNFDKLALKMGVKYGYSGFNYYGLPIESLTPITSSNPTLPAADMETNQVAQTIKANVGVESKADAPVGYLLDLSYTNFSYKYGYSKEHDAPSEGTFNLDFGLSSGFGGNQRVGLNGNFQYFNYSLPSELKSPETKDPSTYFDNFAAATLNPYYKIEGDNWHVKLGVNAMFFSGEQKKFMASPNISADVEVADKTVLYLNADGKLQSNSMYDVNRINRYANPLERLTPSRNWLDGILGIKSGVAPGFWFDVFGGYKIVSNNYFFVPTLAYGDKDYFGSACGMMNEIDTKQLLVGANLKYSYQQLFEISLKGVYNNWTAEYSDKYSETDLAGKDATAWGMPEMEIIAGVTVRPINNLSASLDYYLATGREARLGEKNVKMDNINELNLTGAYNINDTFGLYLKLNNVLFQKYELYYGYPLQKFSAMIGVNINF</sequence>
<accession>A0A0F5JMB4</accession>
<feature type="chain" id="PRO_5002489728" description="TonB-dependent receptor-like beta-barrel domain-containing protein" evidence="4">
    <location>
        <begin position="25"/>
        <end position="599"/>
    </location>
</feature>
<evidence type="ECO:0000313" key="6">
    <source>
        <dbReference type="Proteomes" id="UP000033047"/>
    </source>
</evidence>
<keyword evidence="3" id="KW-0998">Cell outer membrane</keyword>
<dbReference type="PATRIC" id="fig|927665.4.peg.760"/>
<name>A0A0F5JMB4_9BACT</name>
<gene>
    <name evidence="5" type="ORF">HMPREF1535_00749</name>
</gene>
<keyword evidence="4" id="KW-0732">Signal</keyword>
<comment type="subcellular location">
    <subcellularLocation>
        <location evidence="1">Cell outer membrane</location>
    </subcellularLocation>
</comment>
<dbReference type="InterPro" id="IPR036942">
    <property type="entry name" value="Beta-barrel_TonB_sf"/>
</dbReference>
<dbReference type="SUPFAM" id="SSF56935">
    <property type="entry name" value="Porins"/>
    <property type="match status" value="1"/>
</dbReference>
<evidence type="ECO:0000256" key="2">
    <source>
        <dbReference type="ARBA" id="ARBA00023136"/>
    </source>
</evidence>
<evidence type="ECO:0000256" key="3">
    <source>
        <dbReference type="ARBA" id="ARBA00023237"/>
    </source>
</evidence>
<keyword evidence="2" id="KW-0472">Membrane</keyword>
<organism evidence="5 6">
    <name type="scientific">Parabacteroides goldsteinii DSM 19448 = WAL 12034</name>
    <dbReference type="NCBI Taxonomy" id="927665"/>
    <lineage>
        <taxon>Bacteria</taxon>
        <taxon>Pseudomonadati</taxon>
        <taxon>Bacteroidota</taxon>
        <taxon>Bacteroidia</taxon>
        <taxon>Bacteroidales</taxon>
        <taxon>Tannerellaceae</taxon>
        <taxon>Parabacteroides</taxon>
    </lineage>
</organism>
<feature type="signal peptide" evidence="4">
    <location>
        <begin position="1"/>
        <end position="24"/>
    </location>
</feature>
<protein>
    <recommendedName>
        <fullName evidence="7">TonB-dependent receptor-like beta-barrel domain-containing protein</fullName>
    </recommendedName>
</protein>
<dbReference type="RefSeq" id="WP_046145336.1">
    <property type="nucleotide sequence ID" value="NZ_KQ033912.1"/>
</dbReference>
<dbReference type="Gene3D" id="2.40.170.20">
    <property type="entry name" value="TonB-dependent receptor, beta-barrel domain"/>
    <property type="match status" value="1"/>
</dbReference>
<evidence type="ECO:0008006" key="7">
    <source>
        <dbReference type="Google" id="ProtNLM"/>
    </source>
</evidence>
<comment type="caution">
    <text evidence="5">The sequence shown here is derived from an EMBL/GenBank/DDBJ whole genome shotgun (WGS) entry which is preliminary data.</text>
</comment>
<dbReference type="GO" id="GO:0009279">
    <property type="term" value="C:cell outer membrane"/>
    <property type="evidence" value="ECO:0007669"/>
    <property type="project" value="UniProtKB-SubCell"/>
</dbReference>
<dbReference type="STRING" id="927665.HMPREF1535_00749"/>
<reference evidence="5 6" key="1">
    <citation type="submission" date="2013-04" db="EMBL/GenBank/DDBJ databases">
        <title>The Genome Sequence of Parabacteroides goldsteinii DSM 19448.</title>
        <authorList>
            <consortium name="The Broad Institute Genomics Platform"/>
            <person name="Earl A."/>
            <person name="Ward D."/>
            <person name="Feldgarden M."/>
            <person name="Gevers D."/>
            <person name="Martens E."/>
            <person name="Sakamoto M."/>
            <person name="Benno Y."/>
            <person name="Song Y."/>
            <person name="Liu C."/>
            <person name="Lee J."/>
            <person name="Bolanos M."/>
            <person name="Vaisanen M.L."/>
            <person name="Finegold S.M."/>
            <person name="Walker B."/>
            <person name="Young S."/>
            <person name="Zeng Q."/>
            <person name="Gargeya S."/>
            <person name="Fitzgerald M."/>
            <person name="Haas B."/>
            <person name="Abouelleil A."/>
            <person name="Allen A.W."/>
            <person name="Alvarado L."/>
            <person name="Arachchi H.M."/>
            <person name="Berlin A.M."/>
            <person name="Chapman S.B."/>
            <person name="Gainer-Dewar J."/>
            <person name="Goldberg J."/>
            <person name="Griggs A."/>
            <person name="Gujja S."/>
            <person name="Hansen M."/>
            <person name="Howarth C."/>
            <person name="Imamovic A."/>
            <person name="Ireland A."/>
            <person name="Larimer J."/>
            <person name="McCowan C."/>
            <person name="Murphy C."/>
            <person name="Pearson M."/>
            <person name="Poon T.W."/>
            <person name="Priest M."/>
            <person name="Roberts A."/>
            <person name="Saif S."/>
            <person name="Shea T."/>
            <person name="Sisk P."/>
            <person name="Sykes S."/>
            <person name="Wortman J."/>
            <person name="Nusbaum C."/>
            <person name="Birren B."/>
        </authorList>
    </citation>
    <scope>NUCLEOTIDE SEQUENCE [LARGE SCALE GENOMIC DNA]</scope>
    <source>
        <strain evidence="5 6">DSM 19448</strain>
    </source>
</reference>
<proteinExistence type="predicted"/>
<evidence type="ECO:0000256" key="1">
    <source>
        <dbReference type="ARBA" id="ARBA00004442"/>
    </source>
</evidence>
<evidence type="ECO:0000313" key="5">
    <source>
        <dbReference type="EMBL" id="KKB58928.1"/>
    </source>
</evidence>
<dbReference type="EMBL" id="AQHV01000004">
    <property type="protein sequence ID" value="KKB58928.1"/>
    <property type="molecule type" value="Genomic_DNA"/>
</dbReference>
<dbReference type="AlphaFoldDB" id="A0A0F5JMB4"/>
<dbReference type="Proteomes" id="UP000033047">
    <property type="component" value="Unassembled WGS sequence"/>
</dbReference>